<dbReference type="AlphaFoldDB" id="A0A5N7B0J1"/>
<dbReference type="Proteomes" id="UP000326198">
    <property type="component" value="Unassembled WGS sequence"/>
</dbReference>
<protein>
    <recommendedName>
        <fullName evidence="4">Beta/gamma crystallin 'Greek key' domain-containing protein</fullName>
    </recommendedName>
</protein>
<feature type="signal peptide" evidence="1">
    <location>
        <begin position="1"/>
        <end position="19"/>
    </location>
</feature>
<evidence type="ECO:0000256" key="1">
    <source>
        <dbReference type="SAM" id="SignalP"/>
    </source>
</evidence>
<evidence type="ECO:0008006" key="4">
    <source>
        <dbReference type="Google" id="ProtNLM"/>
    </source>
</evidence>
<proteinExistence type="predicted"/>
<sequence>MRFTPAFLLLAAAISGTTAAPNAEPAQLEAREDRVDVKICTGVNLGGNCINVGVYIQHQCYNLNGSPVNDNVGSVQIPNGYRCRFWDSTKCNGGGTGDIQAPGNNNINGGSLSSIKCYKN</sequence>
<accession>A0A5N7B0J1</accession>
<gene>
    <name evidence="2" type="ORF">BDV26DRAFT_294949</name>
</gene>
<evidence type="ECO:0000313" key="2">
    <source>
        <dbReference type="EMBL" id="KAE8375564.1"/>
    </source>
</evidence>
<dbReference type="OrthoDB" id="4323739at2759"/>
<keyword evidence="3" id="KW-1185">Reference proteome</keyword>
<name>A0A5N7B0J1_9EURO</name>
<feature type="chain" id="PRO_5024936846" description="Beta/gamma crystallin 'Greek key' domain-containing protein" evidence="1">
    <location>
        <begin position="20"/>
        <end position="120"/>
    </location>
</feature>
<keyword evidence="1" id="KW-0732">Signal</keyword>
<evidence type="ECO:0000313" key="3">
    <source>
        <dbReference type="Proteomes" id="UP000326198"/>
    </source>
</evidence>
<dbReference type="Gene3D" id="2.60.20.10">
    <property type="entry name" value="Crystallins"/>
    <property type="match status" value="1"/>
</dbReference>
<organism evidence="2 3">
    <name type="scientific">Aspergillus bertholletiae</name>
    <dbReference type="NCBI Taxonomy" id="1226010"/>
    <lineage>
        <taxon>Eukaryota</taxon>
        <taxon>Fungi</taxon>
        <taxon>Dikarya</taxon>
        <taxon>Ascomycota</taxon>
        <taxon>Pezizomycotina</taxon>
        <taxon>Eurotiomycetes</taxon>
        <taxon>Eurotiomycetidae</taxon>
        <taxon>Eurotiales</taxon>
        <taxon>Aspergillaceae</taxon>
        <taxon>Aspergillus</taxon>
        <taxon>Aspergillus subgen. Circumdati</taxon>
    </lineage>
</organism>
<reference evidence="2 3" key="1">
    <citation type="submission" date="2019-04" db="EMBL/GenBank/DDBJ databases">
        <title>Friends and foes A comparative genomics studyof 23 Aspergillus species from section Flavi.</title>
        <authorList>
            <consortium name="DOE Joint Genome Institute"/>
            <person name="Kjaerbolling I."/>
            <person name="Vesth T."/>
            <person name="Frisvad J.C."/>
            <person name="Nybo J.L."/>
            <person name="Theobald S."/>
            <person name="Kildgaard S."/>
            <person name="Isbrandt T."/>
            <person name="Kuo A."/>
            <person name="Sato A."/>
            <person name="Lyhne E.K."/>
            <person name="Kogle M.E."/>
            <person name="Wiebenga A."/>
            <person name="Kun R.S."/>
            <person name="Lubbers R.J."/>
            <person name="Makela M.R."/>
            <person name="Barry K."/>
            <person name="Chovatia M."/>
            <person name="Clum A."/>
            <person name="Daum C."/>
            <person name="Haridas S."/>
            <person name="He G."/>
            <person name="LaButti K."/>
            <person name="Lipzen A."/>
            <person name="Mondo S."/>
            <person name="Riley R."/>
            <person name="Salamov A."/>
            <person name="Simmons B.A."/>
            <person name="Magnuson J.K."/>
            <person name="Henrissat B."/>
            <person name="Mortensen U.H."/>
            <person name="Larsen T.O."/>
            <person name="Devries R.P."/>
            <person name="Grigoriev I.V."/>
            <person name="Machida M."/>
            <person name="Baker S.E."/>
            <person name="Andersen M.R."/>
        </authorList>
    </citation>
    <scope>NUCLEOTIDE SEQUENCE [LARGE SCALE GENOMIC DNA]</scope>
    <source>
        <strain evidence="2 3">IBT 29228</strain>
    </source>
</reference>
<dbReference type="EMBL" id="ML736258">
    <property type="protein sequence ID" value="KAE8375564.1"/>
    <property type="molecule type" value="Genomic_DNA"/>
</dbReference>